<evidence type="ECO:0000256" key="4">
    <source>
        <dbReference type="ARBA" id="ARBA00023014"/>
    </source>
</evidence>
<proteinExistence type="predicted"/>
<evidence type="ECO:0000313" key="6">
    <source>
        <dbReference type="EMBL" id="KHK99128.1"/>
    </source>
</evidence>
<protein>
    <recommendedName>
        <fullName evidence="5">Radical SAM core domain-containing protein</fullName>
    </recommendedName>
</protein>
<dbReference type="InterPro" id="IPR013785">
    <property type="entry name" value="Aldolase_TIM"/>
</dbReference>
<gene>
    <name evidence="6" type="ORF">LK09_03680</name>
</gene>
<dbReference type="Proteomes" id="UP000031030">
    <property type="component" value="Unassembled WGS sequence"/>
</dbReference>
<dbReference type="EMBL" id="JTDK01000005">
    <property type="protein sequence ID" value="KHK99128.1"/>
    <property type="molecule type" value="Genomic_DNA"/>
</dbReference>
<comment type="caution">
    <text evidence="6">The sequence shown here is derived from an EMBL/GenBank/DDBJ whole genome shotgun (WGS) entry which is preliminary data.</text>
</comment>
<dbReference type="Gene3D" id="3.20.20.70">
    <property type="entry name" value="Aldolase class I"/>
    <property type="match status" value="1"/>
</dbReference>
<accession>A0A0B2ABI1</accession>
<dbReference type="Pfam" id="PF04055">
    <property type="entry name" value="Radical_SAM"/>
    <property type="match status" value="1"/>
</dbReference>
<feature type="domain" description="Radical SAM core" evidence="5">
    <location>
        <begin position="1"/>
        <end position="229"/>
    </location>
</feature>
<dbReference type="STRING" id="1348253.LK09_03680"/>
<keyword evidence="1" id="KW-0949">S-adenosyl-L-methionine</keyword>
<evidence type="ECO:0000256" key="1">
    <source>
        <dbReference type="ARBA" id="ARBA00022691"/>
    </source>
</evidence>
<keyword evidence="4" id="KW-0411">Iron-sulfur</keyword>
<dbReference type="InterPro" id="IPR007197">
    <property type="entry name" value="rSAM"/>
</dbReference>
<dbReference type="InterPro" id="IPR023867">
    <property type="entry name" value="Sulphatase_maturase_rSAM"/>
</dbReference>
<evidence type="ECO:0000313" key="7">
    <source>
        <dbReference type="Proteomes" id="UP000031030"/>
    </source>
</evidence>
<dbReference type="SFLD" id="SFLDG01386">
    <property type="entry name" value="main_SPASM_domain-containing"/>
    <property type="match status" value="2"/>
</dbReference>
<dbReference type="SFLD" id="SFLDG01072">
    <property type="entry name" value="dehydrogenase_like"/>
    <property type="match status" value="1"/>
</dbReference>
<dbReference type="GO" id="GO:0046872">
    <property type="term" value="F:metal ion binding"/>
    <property type="evidence" value="ECO:0007669"/>
    <property type="project" value="UniProtKB-KW"/>
</dbReference>
<keyword evidence="7" id="KW-1185">Reference proteome</keyword>
<dbReference type="GO" id="GO:0016491">
    <property type="term" value="F:oxidoreductase activity"/>
    <property type="evidence" value="ECO:0007669"/>
    <property type="project" value="InterPro"/>
</dbReference>
<dbReference type="AlphaFoldDB" id="A0A0B2ABI1"/>
<dbReference type="InterPro" id="IPR058240">
    <property type="entry name" value="rSAM_sf"/>
</dbReference>
<dbReference type="SFLD" id="SFLDG01384">
    <property type="entry name" value="thioether_bond_formation_requi"/>
    <property type="match status" value="1"/>
</dbReference>
<dbReference type="GO" id="GO:0051536">
    <property type="term" value="F:iron-sulfur cluster binding"/>
    <property type="evidence" value="ECO:0007669"/>
    <property type="project" value="UniProtKB-KW"/>
</dbReference>
<evidence type="ECO:0000256" key="3">
    <source>
        <dbReference type="ARBA" id="ARBA00023004"/>
    </source>
</evidence>
<name>A0A0B2ABI1_9MICO</name>
<evidence type="ECO:0000259" key="5">
    <source>
        <dbReference type="PROSITE" id="PS51918"/>
    </source>
</evidence>
<evidence type="ECO:0000256" key="2">
    <source>
        <dbReference type="ARBA" id="ARBA00022723"/>
    </source>
</evidence>
<keyword evidence="3" id="KW-0408">Iron</keyword>
<dbReference type="SFLD" id="SFLDS00029">
    <property type="entry name" value="Radical_SAM"/>
    <property type="match status" value="2"/>
</dbReference>
<organism evidence="6 7">
    <name type="scientific">Microbacterium mangrovi</name>
    <dbReference type="NCBI Taxonomy" id="1348253"/>
    <lineage>
        <taxon>Bacteria</taxon>
        <taxon>Bacillati</taxon>
        <taxon>Actinomycetota</taxon>
        <taxon>Actinomycetes</taxon>
        <taxon>Micrococcales</taxon>
        <taxon>Microbacteriaceae</taxon>
        <taxon>Microbacterium</taxon>
    </lineage>
</organism>
<keyword evidence="2" id="KW-0479">Metal-binding</keyword>
<dbReference type="RefSeq" id="WP_039396145.1">
    <property type="nucleotide sequence ID" value="NZ_JTDK01000005.1"/>
</dbReference>
<dbReference type="SFLD" id="SFLDG01067">
    <property type="entry name" value="SPASM/twitch_domain_containing"/>
    <property type="match status" value="2"/>
</dbReference>
<sequence>MAGIDTFIIKTVEWCNLECAYCYFYSGQDTSWMERPKFMTPLIFDKTVERIRDHALRRGIDKVWIVFHGGEPLLQPLAVFDEMVASAKTLSDDGIEVVFKVTTNGLRLDDAWARRLAVSAFNVGVSLDGPREVNDSMRRDKAGRGSYDRVVKGLRKAQEYESEGLRVGTISVLNPAVDGREMYDHLRSLGISNINLVLPEANYVQDPLPTRRGYGYFELMRDIFDAWVAEDDSRVNIRLFSDMIRALAGLPSASDQFGYAPVNVAVIETDGSLQPTDNFRSWADRMTDLGYNIVHDEIDHLYDDDFFRYCRDQQGIVPAECLGCRFLQVCGGGRVTTRYSGADGFTRKSVYCRDLYAMFDHVAAVLADRTDGEARASVDV</sequence>
<dbReference type="PANTHER" id="PTHR43273:SF8">
    <property type="entry name" value="RADICAL SAM DOMAIN PROTEIN"/>
    <property type="match status" value="1"/>
</dbReference>
<reference evidence="6 7" key="1">
    <citation type="submission" date="2014-11" db="EMBL/GenBank/DDBJ databases">
        <title>Genome sequence of Microbacterium mangrovi MUSC 115(T).</title>
        <authorList>
            <person name="Lee L.-H."/>
        </authorList>
    </citation>
    <scope>NUCLEOTIDE SEQUENCE [LARGE SCALE GENOMIC DNA]</scope>
    <source>
        <strain evidence="6 7">MUSC 115</strain>
    </source>
</reference>
<dbReference type="PANTHER" id="PTHR43273">
    <property type="entry name" value="ANAEROBIC SULFATASE-MATURATING ENZYME HOMOLOG ASLB-RELATED"/>
    <property type="match status" value="1"/>
</dbReference>
<dbReference type="PROSITE" id="PS51918">
    <property type="entry name" value="RADICAL_SAM"/>
    <property type="match status" value="1"/>
</dbReference>
<dbReference type="SUPFAM" id="SSF102114">
    <property type="entry name" value="Radical SAM enzymes"/>
    <property type="match status" value="1"/>
</dbReference>
<dbReference type="CDD" id="cd01335">
    <property type="entry name" value="Radical_SAM"/>
    <property type="match status" value="1"/>
</dbReference>